<proteinExistence type="predicted"/>
<dbReference type="Proteomes" id="UP001597045">
    <property type="component" value="Unassembled WGS sequence"/>
</dbReference>
<protein>
    <recommendedName>
        <fullName evidence="3">Transcriptional regulator</fullName>
    </recommendedName>
</protein>
<name>A0ABW3MBA1_9PSEU</name>
<evidence type="ECO:0000313" key="2">
    <source>
        <dbReference type="Proteomes" id="UP001597045"/>
    </source>
</evidence>
<comment type="caution">
    <text evidence="1">The sequence shown here is derived from an EMBL/GenBank/DDBJ whole genome shotgun (WGS) entry which is preliminary data.</text>
</comment>
<sequence length="192" mass="21212">MIETLTFDLADTERCLAGLRRLYRVRVAAVRDGDLPLLDKTEMYLLRLMNEAGNAVGVVEHLTRQREYDDGLVPIGDRVADYAARTLLLATLYLDIIENPDRYPDTMRVDDAGQRTRYHHAGTLMDDVLRHLSRAAEPVLDAQAYAVLAHIQAATAVNSETALADLFAAIPVVTSEVLPANTRGTQEVRAGP</sequence>
<accession>A0ABW3MBA1</accession>
<dbReference type="EMBL" id="JBHTIS010001008">
    <property type="protein sequence ID" value="MFD1047293.1"/>
    <property type="molecule type" value="Genomic_DNA"/>
</dbReference>
<feature type="non-terminal residue" evidence="1">
    <location>
        <position position="192"/>
    </location>
</feature>
<organism evidence="1 2">
    <name type="scientific">Kibdelosporangium lantanae</name>
    <dbReference type="NCBI Taxonomy" id="1497396"/>
    <lineage>
        <taxon>Bacteria</taxon>
        <taxon>Bacillati</taxon>
        <taxon>Actinomycetota</taxon>
        <taxon>Actinomycetes</taxon>
        <taxon>Pseudonocardiales</taxon>
        <taxon>Pseudonocardiaceae</taxon>
        <taxon>Kibdelosporangium</taxon>
    </lineage>
</organism>
<reference evidence="2" key="1">
    <citation type="journal article" date="2019" name="Int. J. Syst. Evol. Microbiol.">
        <title>The Global Catalogue of Microorganisms (GCM) 10K type strain sequencing project: providing services to taxonomists for standard genome sequencing and annotation.</title>
        <authorList>
            <consortium name="The Broad Institute Genomics Platform"/>
            <consortium name="The Broad Institute Genome Sequencing Center for Infectious Disease"/>
            <person name="Wu L."/>
            <person name="Ma J."/>
        </authorList>
    </citation>
    <scope>NUCLEOTIDE SEQUENCE [LARGE SCALE GENOMIC DNA]</scope>
    <source>
        <strain evidence="2">JCM 31486</strain>
    </source>
</reference>
<keyword evidence="2" id="KW-1185">Reference proteome</keyword>
<evidence type="ECO:0008006" key="3">
    <source>
        <dbReference type="Google" id="ProtNLM"/>
    </source>
</evidence>
<gene>
    <name evidence="1" type="ORF">ACFQ1S_17945</name>
</gene>
<evidence type="ECO:0000313" key="1">
    <source>
        <dbReference type="EMBL" id="MFD1047293.1"/>
    </source>
</evidence>